<keyword evidence="2" id="KW-0472">Membrane</keyword>
<proteinExistence type="predicted"/>
<evidence type="ECO:0000256" key="1">
    <source>
        <dbReference type="SAM" id="MobiDB-lite"/>
    </source>
</evidence>
<dbReference type="PANTHER" id="PTHR35469:SF4">
    <property type="entry name" value="TRANSMEMBRANE PROTEIN"/>
    <property type="match status" value="1"/>
</dbReference>
<feature type="region of interest" description="Disordered" evidence="1">
    <location>
        <begin position="1"/>
        <end position="56"/>
    </location>
</feature>
<dbReference type="EMBL" id="OZ034818">
    <property type="protein sequence ID" value="CAL1386432.1"/>
    <property type="molecule type" value="Genomic_DNA"/>
</dbReference>
<protein>
    <submittedName>
        <fullName evidence="3">Uncharacterized protein</fullName>
    </submittedName>
</protein>
<dbReference type="PANTHER" id="PTHR35469">
    <property type="entry name" value="TRANSMEMBRANE PROTEIN"/>
    <property type="match status" value="1"/>
</dbReference>
<evidence type="ECO:0000256" key="2">
    <source>
        <dbReference type="SAM" id="Phobius"/>
    </source>
</evidence>
<organism evidence="3 4">
    <name type="scientific">Linum trigynum</name>
    <dbReference type="NCBI Taxonomy" id="586398"/>
    <lineage>
        <taxon>Eukaryota</taxon>
        <taxon>Viridiplantae</taxon>
        <taxon>Streptophyta</taxon>
        <taxon>Embryophyta</taxon>
        <taxon>Tracheophyta</taxon>
        <taxon>Spermatophyta</taxon>
        <taxon>Magnoliopsida</taxon>
        <taxon>eudicotyledons</taxon>
        <taxon>Gunneridae</taxon>
        <taxon>Pentapetalae</taxon>
        <taxon>rosids</taxon>
        <taxon>fabids</taxon>
        <taxon>Malpighiales</taxon>
        <taxon>Linaceae</taxon>
        <taxon>Linum</taxon>
    </lineage>
</organism>
<gene>
    <name evidence="3" type="ORF">LTRI10_LOCUS27483</name>
</gene>
<keyword evidence="2" id="KW-0812">Transmembrane</keyword>
<keyword evidence="4" id="KW-1185">Reference proteome</keyword>
<feature type="transmembrane region" description="Helical" evidence="2">
    <location>
        <begin position="342"/>
        <end position="361"/>
    </location>
</feature>
<name>A0AAV2EL41_9ROSI</name>
<evidence type="ECO:0000313" key="3">
    <source>
        <dbReference type="EMBL" id="CAL1386432.1"/>
    </source>
</evidence>
<accession>A0AAV2EL41</accession>
<feature type="region of interest" description="Disordered" evidence="1">
    <location>
        <begin position="88"/>
        <end position="209"/>
    </location>
</feature>
<dbReference type="Proteomes" id="UP001497516">
    <property type="component" value="Chromosome 5"/>
</dbReference>
<feature type="compositionally biased region" description="Polar residues" evidence="1">
    <location>
        <begin position="103"/>
        <end position="114"/>
    </location>
</feature>
<sequence length="362" mass="37935">MGLANEHPAQTRARSTTGALSVPDRRQVVTTIFQVPPNPGGNCLPDRKESGETMASNSAAAAAAAARRRKIVERGADRLALITGRLSSLPPESTIDANLKPSADSSPQSTSDHQLPSPHLLPRGIAAGEPVSQPPNPPSNQIEQPMLQKTNDSVSGKEETFGRELPEQATAAVDSARGHAGSVLDRPVSDEISGRSDMNPTAMGAASGTEQLLLRGSTRQRRVSMSPSQISSGITASERTRVLCSVAVAILVVSSSLGFPLLGNEIVKGILSFRPLYLLLVTNVTIVIAAILSNNDRRGSAMVDDGAAGLELPSGGSNSYDWAAQASKALEISFVAKKAIEALLMDVSVYAIIVVCAFCLLR</sequence>
<evidence type="ECO:0000313" key="4">
    <source>
        <dbReference type="Proteomes" id="UP001497516"/>
    </source>
</evidence>
<feature type="transmembrane region" description="Helical" evidence="2">
    <location>
        <begin position="275"/>
        <end position="293"/>
    </location>
</feature>
<feature type="compositionally biased region" description="Basic and acidic residues" evidence="1">
    <location>
        <begin position="155"/>
        <end position="166"/>
    </location>
</feature>
<keyword evidence="2" id="KW-1133">Transmembrane helix</keyword>
<reference evidence="3 4" key="1">
    <citation type="submission" date="2024-04" db="EMBL/GenBank/DDBJ databases">
        <authorList>
            <person name="Fracassetti M."/>
        </authorList>
    </citation>
    <scope>NUCLEOTIDE SEQUENCE [LARGE SCALE GENOMIC DNA]</scope>
</reference>
<feature type="transmembrane region" description="Helical" evidence="2">
    <location>
        <begin position="240"/>
        <end position="263"/>
    </location>
</feature>
<dbReference type="AlphaFoldDB" id="A0AAV2EL41"/>